<dbReference type="HOGENOM" id="CLU_2989380_0_0_10"/>
<organism evidence="2 3">
    <name type="scientific">Echinicola vietnamensis (strain DSM 17526 / LMG 23754 / KMM 6221)</name>
    <dbReference type="NCBI Taxonomy" id="926556"/>
    <lineage>
        <taxon>Bacteria</taxon>
        <taxon>Pseudomonadati</taxon>
        <taxon>Bacteroidota</taxon>
        <taxon>Cytophagia</taxon>
        <taxon>Cytophagales</taxon>
        <taxon>Cyclobacteriaceae</taxon>
        <taxon>Echinicola</taxon>
    </lineage>
</organism>
<sequence length="57" mass="6868">MLDDQIQLCSVIFFVFDYILFLFIGILFSFGLINKYLFFFYPIVELECKTQSFQHVI</sequence>
<protein>
    <submittedName>
        <fullName evidence="2">Uncharacterized protein</fullName>
    </submittedName>
</protein>
<proteinExistence type="predicted"/>
<evidence type="ECO:0000313" key="3">
    <source>
        <dbReference type="Proteomes" id="UP000010796"/>
    </source>
</evidence>
<dbReference type="KEGG" id="evi:Echvi_3922"/>
<keyword evidence="1" id="KW-0812">Transmembrane</keyword>
<evidence type="ECO:0000256" key="1">
    <source>
        <dbReference type="SAM" id="Phobius"/>
    </source>
</evidence>
<keyword evidence="1" id="KW-1133">Transmembrane helix</keyword>
<dbReference type="Proteomes" id="UP000010796">
    <property type="component" value="Chromosome"/>
</dbReference>
<keyword evidence="1" id="KW-0472">Membrane</keyword>
<name>L0G3N8_ECHVK</name>
<reference evidence="3" key="1">
    <citation type="submission" date="2012-02" db="EMBL/GenBank/DDBJ databases">
        <title>The complete genome of Echinicola vietnamensis DSM 17526.</title>
        <authorList>
            <person name="Lucas S."/>
            <person name="Copeland A."/>
            <person name="Lapidus A."/>
            <person name="Glavina del Rio T."/>
            <person name="Dalin E."/>
            <person name="Tice H."/>
            <person name="Bruce D."/>
            <person name="Goodwin L."/>
            <person name="Pitluck S."/>
            <person name="Peters L."/>
            <person name="Ovchinnikova G."/>
            <person name="Teshima H."/>
            <person name="Kyrpides N."/>
            <person name="Mavromatis K."/>
            <person name="Ivanova N."/>
            <person name="Brettin T."/>
            <person name="Detter J.C."/>
            <person name="Han C."/>
            <person name="Larimer F."/>
            <person name="Land M."/>
            <person name="Hauser L."/>
            <person name="Markowitz V."/>
            <person name="Cheng J.-F."/>
            <person name="Hugenholtz P."/>
            <person name="Woyke T."/>
            <person name="Wu D."/>
            <person name="Brambilla E."/>
            <person name="Klenk H.-P."/>
            <person name="Eisen J.A."/>
        </authorList>
    </citation>
    <scope>NUCLEOTIDE SEQUENCE [LARGE SCALE GENOMIC DNA]</scope>
    <source>
        <strain evidence="3">DSM 17526 / LMG 23754 / KMM 6221</strain>
    </source>
</reference>
<keyword evidence="3" id="KW-1185">Reference proteome</keyword>
<accession>L0G3N8</accession>
<feature type="transmembrane region" description="Helical" evidence="1">
    <location>
        <begin position="12"/>
        <end position="33"/>
    </location>
</feature>
<dbReference type="AlphaFoldDB" id="L0G3N8"/>
<gene>
    <name evidence="2" type="ordered locus">Echvi_3922</name>
</gene>
<dbReference type="EMBL" id="CP003346">
    <property type="protein sequence ID" value="AGA80132.1"/>
    <property type="molecule type" value="Genomic_DNA"/>
</dbReference>
<evidence type="ECO:0000313" key="2">
    <source>
        <dbReference type="EMBL" id="AGA80132.1"/>
    </source>
</evidence>